<evidence type="ECO:0000313" key="1">
    <source>
        <dbReference type="EMBL" id="QXN94662.1"/>
    </source>
</evidence>
<sequence length="145" mass="16087">MGNVLVSTVIDRPQADVFGYVTDLRHDVHWYRGIVAVDVLSEVDVGVGVVYQQVTSLFGRTFTATMKVTSYDPPRHMTLASIRSLTPFLAHYHFRPTAVGAGTVFTLDAEVTGVGAFRLLGPLFVPLVRRATMRRLRILKKVLEA</sequence>
<dbReference type="EMBL" id="CP078145">
    <property type="protein sequence ID" value="QXN94662.1"/>
    <property type="molecule type" value="Genomic_DNA"/>
</dbReference>
<dbReference type="RefSeq" id="WP_218477302.1">
    <property type="nucleotide sequence ID" value="NZ_BAABJN010000015.1"/>
</dbReference>
<accession>A0ABX8S0D3</accession>
<reference evidence="1 2" key="1">
    <citation type="submission" date="2021-07" db="EMBL/GenBank/DDBJ databases">
        <title>Whole Genome Sequence of Nocardia Iowensis.</title>
        <authorList>
            <person name="Lamm A."/>
            <person name="Collins-Fairclough A.M."/>
            <person name="Bunk B."/>
            <person name="Sproer C."/>
        </authorList>
    </citation>
    <scope>NUCLEOTIDE SEQUENCE [LARGE SCALE GENOMIC DNA]</scope>
    <source>
        <strain evidence="1 2">NRRL 5646</strain>
    </source>
</reference>
<evidence type="ECO:0000313" key="2">
    <source>
        <dbReference type="Proteomes" id="UP000694257"/>
    </source>
</evidence>
<dbReference type="Proteomes" id="UP000694257">
    <property type="component" value="Chromosome"/>
</dbReference>
<dbReference type="InterPro" id="IPR019587">
    <property type="entry name" value="Polyketide_cyclase/dehydratase"/>
</dbReference>
<gene>
    <name evidence="1" type="ORF">KV110_17370</name>
</gene>
<protein>
    <submittedName>
        <fullName evidence="1">SRPBCC family protein</fullName>
    </submittedName>
</protein>
<name>A0ABX8S0D3_NOCIO</name>
<proteinExistence type="predicted"/>
<organism evidence="1 2">
    <name type="scientific">Nocardia iowensis</name>
    <dbReference type="NCBI Taxonomy" id="204891"/>
    <lineage>
        <taxon>Bacteria</taxon>
        <taxon>Bacillati</taxon>
        <taxon>Actinomycetota</taxon>
        <taxon>Actinomycetes</taxon>
        <taxon>Mycobacteriales</taxon>
        <taxon>Nocardiaceae</taxon>
        <taxon>Nocardia</taxon>
    </lineage>
</organism>
<dbReference type="Pfam" id="PF10604">
    <property type="entry name" value="Polyketide_cyc2"/>
    <property type="match status" value="1"/>
</dbReference>
<keyword evidence="2" id="KW-1185">Reference proteome</keyword>